<dbReference type="SUPFAM" id="SSF110857">
    <property type="entry name" value="Gamma-glutamyl cyclotransferase-like"/>
    <property type="match status" value="1"/>
</dbReference>
<dbReference type="InterPro" id="IPR006840">
    <property type="entry name" value="ChaC"/>
</dbReference>
<comment type="caution">
    <text evidence="3">The sequence shown here is derived from an EMBL/GenBank/DDBJ whole genome shotgun (WGS) entry which is preliminary data.</text>
</comment>
<evidence type="ECO:0000256" key="1">
    <source>
        <dbReference type="ARBA" id="ARBA00012344"/>
    </source>
</evidence>
<accession>A0ABW2QT06</accession>
<name>A0ABW2QT06_9BURK</name>
<dbReference type="InterPro" id="IPR036568">
    <property type="entry name" value="GGCT-like_sf"/>
</dbReference>
<organism evidence="3 4">
    <name type="scientific">Hydrogenophaga atypica</name>
    <dbReference type="NCBI Taxonomy" id="249409"/>
    <lineage>
        <taxon>Bacteria</taxon>
        <taxon>Pseudomonadati</taxon>
        <taxon>Pseudomonadota</taxon>
        <taxon>Betaproteobacteria</taxon>
        <taxon>Burkholderiales</taxon>
        <taxon>Comamonadaceae</taxon>
        <taxon>Hydrogenophaga</taxon>
    </lineage>
</organism>
<sequence>MTTIRCAATMLQRTFDEWRAQGDDLWLFAYGSLIWKTEFEVAEKRPARVHGHHRALQMWSRVNRGTPERPGLVLALISGGSCRGMALRIQADHVPDMLPQLWQREMPNPVYDPKWLPCLTPQGPVSALSFTLSRHSPNYTGRLTDARYREIFAHSRGRYGSTLDYARLTCDHLRAIGIQDAELERVVALAAPHPSHHHTP</sequence>
<evidence type="ECO:0000313" key="4">
    <source>
        <dbReference type="Proteomes" id="UP001596501"/>
    </source>
</evidence>
<dbReference type="CDD" id="cd06661">
    <property type="entry name" value="GGCT_like"/>
    <property type="match status" value="1"/>
</dbReference>
<evidence type="ECO:0000313" key="3">
    <source>
        <dbReference type="EMBL" id="MFC7410625.1"/>
    </source>
</evidence>
<reference evidence="4" key="1">
    <citation type="journal article" date="2019" name="Int. J. Syst. Evol. Microbiol.">
        <title>The Global Catalogue of Microorganisms (GCM) 10K type strain sequencing project: providing services to taxonomists for standard genome sequencing and annotation.</title>
        <authorList>
            <consortium name="The Broad Institute Genomics Platform"/>
            <consortium name="The Broad Institute Genome Sequencing Center for Infectious Disease"/>
            <person name="Wu L."/>
            <person name="Ma J."/>
        </authorList>
    </citation>
    <scope>NUCLEOTIDE SEQUENCE [LARGE SCALE GENOMIC DNA]</scope>
    <source>
        <strain evidence="4">CGMCC 1.12371</strain>
    </source>
</reference>
<dbReference type="Pfam" id="PF04752">
    <property type="entry name" value="ChaC"/>
    <property type="match status" value="1"/>
</dbReference>
<dbReference type="Gene3D" id="3.10.490.10">
    <property type="entry name" value="Gamma-glutamyl cyclotransferase-like"/>
    <property type="match status" value="1"/>
</dbReference>
<proteinExistence type="predicted"/>
<protein>
    <recommendedName>
        <fullName evidence="1">glutathione-specific gamma-glutamylcyclotransferase</fullName>
        <ecNumber evidence="1">4.3.2.7</ecNumber>
    </recommendedName>
</protein>
<gene>
    <name evidence="3" type="ORF">ACFQPB_17330</name>
</gene>
<keyword evidence="4" id="KW-1185">Reference proteome</keyword>
<dbReference type="Proteomes" id="UP001596501">
    <property type="component" value="Unassembled WGS sequence"/>
</dbReference>
<dbReference type="PANTHER" id="PTHR12192">
    <property type="entry name" value="CATION TRANSPORT PROTEIN CHAC-RELATED"/>
    <property type="match status" value="1"/>
</dbReference>
<dbReference type="EC" id="4.3.2.7" evidence="1"/>
<keyword evidence="2" id="KW-0456">Lyase</keyword>
<evidence type="ECO:0000256" key="2">
    <source>
        <dbReference type="ARBA" id="ARBA00023239"/>
    </source>
</evidence>
<dbReference type="PANTHER" id="PTHR12192:SF2">
    <property type="entry name" value="GLUTATHIONE-SPECIFIC GAMMA-GLUTAMYLCYCLOTRANSFERASE 2"/>
    <property type="match status" value="1"/>
</dbReference>
<dbReference type="InterPro" id="IPR013024">
    <property type="entry name" value="GGCT-like"/>
</dbReference>
<dbReference type="EMBL" id="JBHTCA010000017">
    <property type="protein sequence ID" value="MFC7410625.1"/>
    <property type="molecule type" value="Genomic_DNA"/>
</dbReference>
<dbReference type="RefSeq" id="WP_382225970.1">
    <property type="nucleotide sequence ID" value="NZ_JBHTCA010000017.1"/>
</dbReference>